<dbReference type="Proteomes" id="UP000823046">
    <property type="component" value="Unassembled WGS sequence"/>
</dbReference>
<evidence type="ECO:0000259" key="8">
    <source>
        <dbReference type="Pfam" id="PF04981"/>
    </source>
</evidence>
<dbReference type="Pfam" id="PF21192">
    <property type="entry name" value="OB_NMD3"/>
    <property type="match status" value="1"/>
</dbReference>
<dbReference type="Pfam" id="PF04981">
    <property type="entry name" value="NMD3"/>
    <property type="match status" value="1"/>
</dbReference>
<feature type="domain" description="60S ribosomal export protein NMD3 SH3" evidence="10">
    <location>
        <begin position="275"/>
        <end position="321"/>
    </location>
</feature>
<evidence type="ECO:0000313" key="11">
    <source>
        <dbReference type="EMBL" id="KAF8820940.1"/>
    </source>
</evidence>
<evidence type="ECO:0000256" key="4">
    <source>
        <dbReference type="ARBA" id="ARBA00022490"/>
    </source>
</evidence>
<evidence type="ECO:0000256" key="3">
    <source>
        <dbReference type="ARBA" id="ARBA00022448"/>
    </source>
</evidence>
<keyword evidence="12" id="KW-1185">Reference proteome</keyword>
<proteinExistence type="inferred from homology"/>
<keyword evidence="5 7" id="KW-0653">Protein transport</keyword>
<dbReference type="InterPro" id="IPR048899">
    <property type="entry name" value="NMD_SH3"/>
</dbReference>
<dbReference type="EMBL" id="JADAQX010000267">
    <property type="protein sequence ID" value="KAF8820940.1"/>
    <property type="molecule type" value="Genomic_DNA"/>
</dbReference>
<gene>
    <name evidence="11" type="ORF">IE077_002631</name>
</gene>
<comment type="caution">
    <text evidence="11">The sequence shown here is derived from an EMBL/GenBank/DDBJ whole genome shotgun (WGS) entry which is preliminary data.</text>
</comment>
<dbReference type="Pfam" id="PF21193">
    <property type="entry name" value="NMD_SH3"/>
    <property type="match status" value="1"/>
</dbReference>
<evidence type="ECO:0000259" key="9">
    <source>
        <dbReference type="Pfam" id="PF21192"/>
    </source>
</evidence>
<feature type="domain" description="60S ribosomal export protein NMD3 OB-fold" evidence="9">
    <location>
        <begin position="339"/>
        <end position="440"/>
    </location>
</feature>
<keyword evidence="4 7" id="KW-0963">Cytoplasm</keyword>
<feature type="domain" description="Nmd3 N-terminal" evidence="8">
    <location>
        <begin position="46"/>
        <end position="271"/>
    </location>
</feature>
<evidence type="ECO:0000256" key="5">
    <source>
        <dbReference type="ARBA" id="ARBA00022927"/>
    </source>
</evidence>
<keyword evidence="3 7" id="KW-0813">Transport</keyword>
<reference evidence="11 12" key="1">
    <citation type="journal article" date="2020" name="bioRxiv">
        <title>Metabolic contributions of an alphaproteobacterial endosymbiont in the apicomplexan Cardiosporidium cionae.</title>
        <authorList>
            <person name="Hunter E.S."/>
            <person name="Paight C.J."/>
            <person name="Lane C.E."/>
        </authorList>
    </citation>
    <scope>NUCLEOTIDE SEQUENCE [LARGE SCALE GENOMIC DNA]</scope>
    <source>
        <strain evidence="11">ESH_2018</strain>
    </source>
</reference>
<comment type="function">
    <text evidence="7">Acts as an adapter for the XPO1/CRM1-mediated export of the 60S ribosomal subunit.</text>
</comment>
<keyword evidence="6 7" id="KW-0539">Nucleus</keyword>
<dbReference type="PANTHER" id="PTHR12746:SF2">
    <property type="entry name" value="60S RIBOSOMAL EXPORT PROTEIN NMD3"/>
    <property type="match status" value="1"/>
</dbReference>
<name>A0ABQ7JAB2_9APIC</name>
<dbReference type="PANTHER" id="PTHR12746">
    <property type="entry name" value="NONSENSE-MEDIATED MRNA DECAY PROTEIN 3"/>
    <property type="match status" value="1"/>
</dbReference>
<evidence type="ECO:0000256" key="7">
    <source>
        <dbReference type="RuleBase" id="RU364108"/>
    </source>
</evidence>
<dbReference type="InterPro" id="IPR039768">
    <property type="entry name" value="Nmd3"/>
</dbReference>
<comment type="similarity">
    <text evidence="1 7">Belongs to the NMD3 family.</text>
</comment>
<evidence type="ECO:0000256" key="2">
    <source>
        <dbReference type="ARBA" id="ARBA00017035"/>
    </source>
</evidence>
<organism evidence="11 12">
    <name type="scientific">Cardiosporidium cionae</name>
    <dbReference type="NCBI Taxonomy" id="476202"/>
    <lineage>
        <taxon>Eukaryota</taxon>
        <taxon>Sar</taxon>
        <taxon>Alveolata</taxon>
        <taxon>Apicomplexa</taxon>
        <taxon>Aconoidasida</taxon>
        <taxon>Nephromycida</taxon>
        <taxon>Cardiosporidium</taxon>
    </lineage>
</organism>
<evidence type="ECO:0000259" key="10">
    <source>
        <dbReference type="Pfam" id="PF21193"/>
    </source>
</evidence>
<dbReference type="InterPro" id="IPR048898">
    <property type="entry name" value="OB_NMD3"/>
</dbReference>
<sequence>MEGQMIADKTTFLSMPNEMAHSMAATVAAIDSAPFSPIPEYPSFLCYLCGLAIPPNPTRMCINCVRSEVDITAGVSRTILLNTCKDCKRYLFHKWMQCEAESKELLTFCLKRIRGLHKVRITDAQFLWTEPHSKRLKIKLTIQKGILNGAILQQTFTIDFVLQSGQCPECKRMWTPHTWNARVQLRQRTEHKRTFLYLEQLILKHDAHETVINIEEHPDGLDFHFTNRNHAQKFLEFVSSHFIVRSKLSKELISRDANSNTYFNKYTYFAELCPICKDDLVWLPPKLVSHFGGISSFLLCYNVGTTLAFVDPFSLQTVEVYNEKYWKKPFQSVFSRRNLTEFIILDIDENELSSSQEVHSTSKHKQHGSKFRNVTCEIARAADFGYNDDRVTVRCHLGNSLKVGNWCLGYDMTTLILPGREEHMSLMVDKLPCDMILVKRSPSRVQKAGKRPWVLQHLPKSKVQNVDSLAMEIDDNGRDMVEFQNDIEGDPEMRKTINLLLNPAFDITNYHSEEQEVQLEELMEGLTLGNDKDLENQDDTDDQFEI</sequence>
<dbReference type="InterPro" id="IPR007064">
    <property type="entry name" value="Nmd3_N"/>
</dbReference>
<evidence type="ECO:0000256" key="6">
    <source>
        <dbReference type="ARBA" id="ARBA00023242"/>
    </source>
</evidence>
<comment type="subcellular location">
    <subcellularLocation>
        <location evidence="7">Cytoplasm</location>
    </subcellularLocation>
    <subcellularLocation>
        <location evidence="7">Nucleus</location>
    </subcellularLocation>
</comment>
<accession>A0ABQ7JAB2</accession>
<evidence type="ECO:0000313" key="12">
    <source>
        <dbReference type="Proteomes" id="UP000823046"/>
    </source>
</evidence>
<evidence type="ECO:0000256" key="1">
    <source>
        <dbReference type="ARBA" id="ARBA00009794"/>
    </source>
</evidence>
<protein>
    <recommendedName>
        <fullName evidence="2 7">60S ribosomal export protein NMD3</fullName>
    </recommendedName>
</protein>